<dbReference type="InterPro" id="IPR004401">
    <property type="entry name" value="YbaB/EbfC"/>
</dbReference>
<organism evidence="1 3">
    <name type="scientific">Amycolatopsis regifaucium</name>
    <dbReference type="NCBI Taxonomy" id="546365"/>
    <lineage>
        <taxon>Bacteria</taxon>
        <taxon>Bacillati</taxon>
        <taxon>Actinomycetota</taxon>
        <taxon>Actinomycetes</taxon>
        <taxon>Pseudonocardiales</taxon>
        <taxon>Pseudonocardiaceae</taxon>
        <taxon>Amycolatopsis</taxon>
    </lineage>
</organism>
<dbReference type="AlphaFoldDB" id="A0A154MCR6"/>
<evidence type="ECO:0000313" key="1">
    <source>
        <dbReference type="EMBL" id="KZB81469.1"/>
    </source>
</evidence>
<dbReference type="EMBL" id="LQCI01000034">
    <property type="protein sequence ID" value="KZB81469.1"/>
    <property type="molecule type" value="Genomic_DNA"/>
</dbReference>
<evidence type="ECO:0008006" key="5">
    <source>
        <dbReference type="Google" id="ProtNLM"/>
    </source>
</evidence>
<dbReference type="SUPFAM" id="SSF82607">
    <property type="entry name" value="YbaB-like"/>
    <property type="match status" value="1"/>
</dbReference>
<comment type="caution">
    <text evidence="1">The sequence shown here is derived from an EMBL/GenBank/DDBJ whole genome shotgun (WGS) entry which is preliminary data.</text>
</comment>
<keyword evidence="4" id="KW-1185">Reference proteome</keyword>
<dbReference type="InterPro" id="IPR036894">
    <property type="entry name" value="YbaB-like_sf"/>
</dbReference>
<evidence type="ECO:0000313" key="4">
    <source>
        <dbReference type="Proteomes" id="UP000186883"/>
    </source>
</evidence>
<proteinExistence type="predicted"/>
<reference evidence="2 4" key="2">
    <citation type="submission" date="2016-11" db="EMBL/GenBank/DDBJ databases">
        <title>Genome sequencing of Amycolatopsis regifaucium.</title>
        <authorList>
            <person name="Mayilraj S."/>
            <person name="Kaur N."/>
        </authorList>
    </citation>
    <scope>NUCLEOTIDE SEQUENCE [LARGE SCALE GENOMIC DNA]</scope>
    <source>
        <strain evidence="2 4">GY080</strain>
    </source>
</reference>
<dbReference type="OrthoDB" id="3625992at2"/>
<name>A0A154MCR6_9PSEU</name>
<dbReference type="Proteomes" id="UP000186883">
    <property type="component" value="Unassembled WGS sequence"/>
</dbReference>
<accession>A0A154MCR6</accession>
<dbReference type="Proteomes" id="UP000076321">
    <property type="component" value="Unassembled WGS sequence"/>
</dbReference>
<sequence length="118" mass="12937">MYDEYARMAEDVRTMQRRLAEVRVTADSDDGLISVTVGGAGELLELWLDPRVHRDPDSAALAKSITETVHRAVALSRDEGVAIAASLLPAGATADNTDLRFDPYLRELDRQVAGGERR</sequence>
<dbReference type="Gene3D" id="3.30.1310.10">
    <property type="entry name" value="Nucleoid-associated protein YbaB-like domain"/>
    <property type="match status" value="1"/>
</dbReference>
<protein>
    <recommendedName>
        <fullName evidence="5">YbaB/EbfC family DNA-binding protein</fullName>
    </recommendedName>
</protein>
<gene>
    <name evidence="2" type="ORF">ATP06_0230535</name>
    <name evidence="1" type="ORF">AVL48_05520</name>
</gene>
<evidence type="ECO:0000313" key="3">
    <source>
        <dbReference type="Proteomes" id="UP000076321"/>
    </source>
</evidence>
<evidence type="ECO:0000313" key="2">
    <source>
        <dbReference type="EMBL" id="OKA04732.1"/>
    </source>
</evidence>
<dbReference type="GO" id="GO:0003677">
    <property type="term" value="F:DNA binding"/>
    <property type="evidence" value="ECO:0007669"/>
    <property type="project" value="InterPro"/>
</dbReference>
<dbReference type="EMBL" id="LOBU02000021">
    <property type="protein sequence ID" value="OKA04732.1"/>
    <property type="molecule type" value="Genomic_DNA"/>
</dbReference>
<reference evidence="1 3" key="1">
    <citation type="submission" date="2015-12" db="EMBL/GenBank/DDBJ databases">
        <title>Amycolatopsis regifaucium genome sequencing and assembly.</title>
        <authorList>
            <person name="Mayilraj S."/>
        </authorList>
    </citation>
    <scope>NUCLEOTIDE SEQUENCE [LARGE SCALE GENOMIC DNA]</scope>
    <source>
        <strain evidence="1 3">GY080</strain>
    </source>
</reference>
<dbReference type="Pfam" id="PF02575">
    <property type="entry name" value="YbaB_DNA_bd"/>
    <property type="match status" value="1"/>
</dbReference>